<dbReference type="Proteomes" id="UP001148662">
    <property type="component" value="Unassembled WGS sequence"/>
</dbReference>
<reference evidence="1" key="1">
    <citation type="submission" date="2022-07" db="EMBL/GenBank/DDBJ databases">
        <title>Genome Sequence of Phlebia brevispora.</title>
        <authorList>
            <person name="Buettner E."/>
        </authorList>
    </citation>
    <scope>NUCLEOTIDE SEQUENCE</scope>
    <source>
        <strain evidence="1">MPL23</strain>
    </source>
</reference>
<protein>
    <submittedName>
        <fullName evidence="1">Uncharacterized protein</fullName>
    </submittedName>
</protein>
<dbReference type="EMBL" id="JANHOG010000476">
    <property type="protein sequence ID" value="KAJ3553988.1"/>
    <property type="molecule type" value="Genomic_DNA"/>
</dbReference>
<organism evidence="1 2">
    <name type="scientific">Phlebia brevispora</name>
    <dbReference type="NCBI Taxonomy" id="194682"/>
    <lineage>
        <taxon>Eukaryota</taxon>
        <taxon>Fungi</taxon>
        <taxon>Dikarya</taxon>
        <taxon>Basidiomycota</taxon>
        <taxon>Agaricomycotina</taxon>
        <taxon>Agaricomycetes</taxon>
        <taxon>Polyporales</taxon>
        <taxon>Meruliaceae</taxon>
        <taxon>Phlebia</taxon>
    </lineage>
</organism>
<gene>
    <name evidence="1" type="ORF">NM688_g3337</name>
</gene>
<proteinExistence type="predicted"/>
<accession>A0ACC1T5Z7</accession>
<sequence length="169" mass="19392">MDNSLTYHTFLDFPDHSFFSMGIIVPQKIYTALVPFQAQPSIAFVENGHMGVRLENALNNHFEALEDPASTPLVTDKSRVMYRVLWPGYEPWSDSSHIVDNSGLPISRARLAFSVARIVQKFMSDVRYVGSSELRPDWWVENVRYDALYLVELRHVSTGSWQPVLRLAF</sequence>
<evidence type="ECO:0000313" key="1">
    <source>
        <dbReference type="EMBL" id="KAJ3553988.1"/>
    </source>
</evidence>
<name>A0ACC1T5Z7_9APHY</name>
<evidence type="ECO:0000313" key="2">
    <source>
        <dbReference type="Proteomes" id="UP001148662"/>
    </source>
</evidence>
<keyword evidence="2" id="KW-1185">Reference proteome</keyword>
<comment type="caution">
    <text evidence="1">The sequence shown here is derived from an EMBL/GenBank/DDBJ whole genome shotgun (WGS) entry which is preliminary data.</text>
</comment>